<dbReference type="Pfam" id="PF00254">
    <property type="entry name" value="FKBP_C"/>
    <property type="match status" value="1"/>
</dbReference>
<protein>
    <recommendedName>
        <fullName evidence="2">peptidylprolyl isomerase</fullName>
        <ecNumber evidence="2">5.2.1.8</ecNumber>
    </recommendedName>
</protein>
<dbReference type="InterPro" id="IPR001179">
    <property type="entry name" value="PPIase_FKBP_dom"/>
</dbReference>
<sequence>MKKFFSVVTMSVVGVALLAGCTTDGGAQSMPAPTITQPTEESTNTMTSMDLSQYITISGALGAEPQISAPKGNPPAELVFQDLAEGDGTAALSSSTLTVHYKLLTWSDGKIADSSWTSGNPATFPLANVVKGWQEGLPGMKVGGRRLLIVPPSLGYGSADYGPIKGNETLVFVVDLIDVK</sequence>
<dbReference type="PROSITE" id="PS51257">
    <property type="entry name" value="PROKAR_LIPOPROTEIN"/>
    <property type="match status" value="1"/>
</dbReference>
<dbReference type="PANTHER" id="PTHR43811">
    <property type="entry name" value="FKBP-TYPE PEPTIDYL-PROLYL CIS-TRANS ISOMERASE FKPA"/>
    <property type="match status" value="1"/>
</dbReference>
<reference evidence="7" key="1">
    <citation type="submission" date="2020-05" db="EMBL/GenBank/DDBJ databases">
        <authorList>
            <person name="Chiriac C."/>
            <person name="Salcher M."/>
            <person name="Ghai R."/>
            <person name="Kavagutti S V."/>
        </authorList>
    </citation>
    <scope>NUCLEOTIDE SEQUENCE</scope>
</reference>
<proteinExistence type="predicted"/>
<dbReference type="AlphaFoldDB" id="A0A6J6FT39"/>
<evidence type="ECO:0000313" key="6">
    <source>
        <dbReference type="EMBL" id="CAB4530204.1"/>
    </source>
</evidence>
<comment type="catalytic activity">
    <reaction evidence="1">
        <text>[protein]-peptidylproline (omega=180) = [protein]-peptidylproline (omega=0)</text>
        <dbReference type="Rhea" id="RHEA:16237"/>
        <dbReference type="Rhea" id="RHEA-COMP:10747"/>
        <dbReference type="Rhea" id="RHEA-COMP:10748"/>
        <dbReference type="ChEBI" id="CHEBI:83833"/>
        <dbReference type="ChEBI" id="CHEBI:83834"/>
        <dbReference type="EC" id="5.2.1.8"/>
    </reaction>
</comment>
<evidence type="ECO:0000259" key="5">
    <source>
        <dbReference type="PROSITE" id="PS50059"/>
    </source>
</evidence>
<evidence type="ECO:0000256" key="2">
    <source>
        <dbReference type="ARBA" id="ARBA00013194"/>
    </source>
</evidence>
<evidence type="ECO:0000256" key="1">
    <source>
        <dbReference type="ARBA" id="ARBA00000971"/>
    </source>
</evidence>
<dbReference type="EMBL" id="CAEZUY010000011">
    <property type="protein sequence ID" value="CAB4608813.1"/>
    <property type="molecule type" value="Genomic_DNA"/>
</dbReference>
<dbReference type="EC" id="5.2.1.8" evidence="2"/>
<keyword evidence="4" id="KW-0413">Isomerase</keyword>
<dbReference type="EMBL" id="CAFBME010000013">
    <property type="protein sequence ID" value="CAB4890113.1"/>
    <property type="molecule type" value="Genomic_DNA"/>
</dbReference>
<keyword evidence="3" id="KW-0697">Rotamase</keyword>
<dbReference type="Gene3D" id="3.10.50.40">
    <property type="match status" value="1"/>
</dbReference>
<evidence type="ECO:0000313" key="10">
    <source>
        <dbReference type="EMBL" id="CAB5020789.1"/>
    </source>
</evidence>
<dbReference type="EMBL" id="CAFBPI010000071">
    <property type="protein sequence ID" value="CAB5020789.1"/>
    <property type="molecule type" value="Genomic_DNA"/>
</dbReference>
<dbReference type="PROSITE" id="PS50059">
    <property type="entry name" value="FKBP_PPIASE"/>
    <property type="match status" value="1"/>
</dbReference>
<gene>
    <name evidence="6" type="ORF">UFOPK1380_00180</name>
    <name evidence="7" type="ORF">UFOPK1778_00767</name>
    <name evidence="8" type="ORF">UFOPK1863_00255</name>
    <name evidence="9" type="ORF">UFOPK3555_00275</name>
    <name evidence="10" type="ORF">UFOPK4095_00994</name>
</gene>
<dbReference type="GO" id="GO:0003755">
    <property type="term" value="F:peptidyl-prolyl cis-trans isomerase activity"/>
    <property type="evidence" value="ECO:0007669"/>
    <property type="project" value="UniProtKB-KW"/>
</dbReference>
<feature type="domain" description="PPIase FKBP-type" evidence="5">
    <location>
        <begin position="94"/>
        <end position="180"/>
    </location>
</feature>
<evidence type="ECO:0000256" key="3">
    <source>
        <dbReference type="ARBA" id="ARBA00023110"/>
    </source>
</evidence>
<evidence type="ECO:0000256" key="4">
    <source>
        <dbReference type="ARBA" id="ARBA00023235"/>
    </source>
</evidence>
<accession>A0A6J6FT39</accession>
<dbReference type="PANTHER" id="PTHR43811:SF19">
    <property type="entry name" value="39 KDA FK506-BINDING NUCLEAR PROTEIN"/>
    <property type="match status" value="1"/>
</dbReference>
<evidence type="ECO:0000313" key="8">
    <source>
        <dbReference type="EMBL" id="CAB4608813.1"/>
    </source>
</evidence>
<dbReference type="EMBL" id="CAEZUD010000037">
    <property type="protein sequence ID" value="CAB4592216.1"/>
    <property type="molecule type" value="Genomic_DNA"/>
</dbReference>
<evidence type="ECO:0000313" key="9">
    <source>
        <dbReference type="EMBL" id="CAB4890113.1"/>
    </source>
</evidence>
<dbReference type="InterPro" id="IPR046357">
    <property type="entry name" value="PPIase_dom_sf"/>
</dbReference>
<evidence type="ECO:0000313" key="7">
    <source>
        <dbReference type="EMBL" id="CAB4592216.1"/>
    </source>
</evidence>
<dbReference type="EMBL" id="CAEZSC010000005">
    <property type="protein sequence ID" value="CAB4530204.1"/>
    <property type="molecule type" value="Genomic_DNA"/>
</dbReference>
<organism evidence="7">
    <name type="scientific">freshwater metagenome</name>
    <dbReference type="NCBI Taxonomy" id="449393"/>
    <lineage>
        <taxon>unclassified sequences</taxon>
        <taxon>metagenomes</taxon>
        <taxon>ecological metagenomes</taxon>
    </lineage>
</organism>
<name>A0A6J6FT39_9ZZZZ</name>
<dbReference type="SUPFAM" id="SSF54534">
    <property type="entry name" value="FKBP-like"/>
    <property type="match status" value="1"/>
</dbReference>